<gene>
    <name evidence="2" type="ORF">DFR37_11736</name>
</gene>
<evidence type="ECO:0000313" key="2">
    <source>
        <dbReference type="EMBL" id="RBP35432.1"/>
    </source>
</evidence>
<name>A0A366H140_9BURK</name>
<evidence type="ECO:0000256" key="1">
    <source>
        <dbReference type="SAM" id="Phobius"/>
    </source>
</evidence>
<accession>A0A366H140</accession>
<dbReference type="PROSITE" id="PS51257">
    <property type="entry name" value="PROKAR_LIPOPROTEIN"/>
    <property type="match status" value="1"/>
</dbReference>
<reference evidence="2 3" key="1">
    <citation type="submission" date="2018-06" db="EMBL/GenBank/DDBJ databases">
        <title>Genomic Encyclopedia of Type Strains, Phase IV (KMG-IV): sequencing the most valuable type-strain genomes for metagenomic binning, comparative biology and taxonomic classification.</title>
        <authorList>
            <person name="Goeker M."/>
        </authorList>
    </citation>
    <scope>NUCLEOTIDE SEQUENCE [LARGE SCALE GENOMIC DNA]</scope>
    <source>
        <strain evidence="2 3">DSM 25520</strain>
    </source>
</reference>
<evidence type="ECO:0000313" key="3">
    <source>
        <dbReference type="Proteomes" id="UP000253628"/>
    </source>
</evidence>
<dbReference type="EMBL" id="QNRQ01000017">
    <property type="protein sequence ID" value="RBP35432.1"/>
    <property type="molecule type" value="Genomic_DNA"/>
</dbReference>
<keyword evidence="1" id="KW-1133">Transmembrane helix</keyword>
<protein>
    <submittedName>
        <fullName evidence="2">Uncharacterized protein</fullName>
    </submittedName>
</protein>
<proteinExistence type="predicted"/>
<keyword evidence="1" id="KW-0472">Membrane</keyword>
<dbReference type="Proteomes" id="UP000253628">
    <property type="component" value="Unassembled WGS sequence"/>
</dbReference>
<sequence>MKGAVVLGEVDSGYIIAWVMTACGIAGLHFFDSKCYRGLPSL</sequence>
<keyword evidence="1" id="KW-0812">Transmembrane</keyword>
<organism evidence="2 3">
    <name type="scientific">Eoetvoesiella caeni</name>
    <dbReference type="NCBI Taxonomy" id="645616"/>
    <lineage>
        <taxon>Bacteria</taxon>
        <taxon>Pseudomonadati</taxon>
        <taxon>Pseudomonadota</taxon>
        <taxon>Betaproteobacteria</taxon>
        <taxon>Burkholderiales</taxon>
        <taxon>Alcaligenaceae</taxon>
        <taxon>Eoetvoesiella</taxon>
    </lineage>
</organism>
<feature type="transmembrane region" description="Helical" evidence="1">
    <location>
        <begin position="12"/>
        <end position="31"/>
    </location>
</feature>
<keyword evidence="3" id="KW-1185">Reference proteome</keyword>
<comment type="caution">
    <text evidence="2">The sequence shown here is derived from an EMBL/GenBank/DDBJ whole genome shotgun (WGS) entry which is preliminary data.</text>
</comment>
<dbReference type="AlphaFoldDB" id="A0A366H140"/>